<dbReference type="PANTHER" id="PTHR37305">
    <property type="entry name" value="INTEGRAL MEMBRANE PROTEIN-RELATED"/>
    <property type="match status" value="1"/>
</dbReference>
<gene>
    <name evidence="2" type="ORF">HEB94_010074</name>
</gene>
<dbReference type="Proteomes" id="UP000638648">
    <property type="component" value="Unassembled WGS sequence"/>
</dbReference>
<feature type="transmembrane region" description="Helical" evidence="1">
    <location>
        <begin position="229"/>
        <end position="248"/>
    </location>
</feature>
<keyword evidence="3" id="KW-1185">Reference proteome</keyword>
<feature type="transmembrane region" description="Helical" evidence="1">
    <location>
        <begin position="175"/>
        <end position="195"/>
    </location>
</feature>
<feature type="transmembrane region" description="Helical" evidence="1">
    <location>
        <begin position="145"/>
        <end position="168"/>
    </location>
</feature>
<dbReference type="AlphaFoldDB" id="A0A927N6A3"/>
<dbReference type="GO" id="GO:0005886">
    <property type="term" value="C:plasma membrane"/>
    <property type="evidence" value="ECO:0007669"/>
    <property type="project" value="UniProtKB-SubCell"/>
</dbReference>
<protein>
    <submittedName>
        <fullName evidence="2">ABC-type transport system involved in multi-copper enzyme maturation permease subunit</fullName>
    </submittedName>
</protein>
<feature type="transmembrane region" description="Helical" evidence="1">
    <location>
        <begin position="59"/>
        <end position="82"/>
    </location>
</feature>
<keyword evidence="1" id="KW-0472">Membrane</keyword>
<feature type="transmembrane region" description="Helical" evidence="1">
    <location>
        <begin position="103"/>
        <end position="125"/>
    </location>
</feature>
<dbReference type="GO" id="GO:0140359">
    <property type="term" value="F:ABC-type transporter activity"/>
    <property type="evidence" value="ECO:0007669"/>
    <property type="project" value="InterPro"/>
</dbReference>
<accession>A0A927N6A3</accession>
<evidence type="ECO:0000313" key="2">
    <source>
        <dbReference type="EMBL" id="MBE1613226.1"/>
    </source>
</evidence>
<reference evidence="2" key="1">
    <citation type="submission" date="2020-10" db="EMBL/GenBank/DDBJ databases">
        <title>Sequencing the genomes of 1000 actinobacteria strains.</title>
        <authorList>
            <person name="Klenk H.-P."/>
        </authorList>
    </citation>
    <scope>NUCLEOTIDE SEQUENCE</scope>
    <source>
        <strain evidence="2">DSM 45354</strain>
    </source>
</reference>
<organism evidence="2 3">
    <name type="scientific">Actinopolymorpha pittospori</name>
    <dbReference type="NCBI Taxonomy" id="648752"/>
    <lineage>
        <taxon>Bacteria</taxon>
        <taxon>Bacillati</taxon>
        <taxon>Actinomycetota</taxon>
        <taxon>Actinomycetes</taxon>
        <taxon>Propionibacteriales</taxon>
        <taxon>Actinopolymorphaceae</taxon>
        <taxon>Actinopolymorpha</taxon>
    </lineage>
</organism>
<keyword evidence="1" id="KW-1133">Transmembrane helix</keyword>
<keyword evidence="1" id="KW-0812">Transmembrane</keyword>
<dbReference type="EMBL" id="JADBEM010000001">
    <property type="protein sequence ID" value="MBE1613226.1"/>
    <property type="molecule type" value="Genomic_DNA"/>
</dbReference>
<proteinExistence type="predicted"/>
<evidence type="ECO:0000313" key="3">
    <source>
        <dbReference type="Proteomes" id="UP000638648"/>
    </source>
</evidence>
<sequence length="253" mass="26194">MYAVMRSEWAKLRTIRSTALALALTFVISVGLAWTSGFSVRNAYTSGNADLVRPDFDPVYSGFVGLLYGQLSLVVFGVLLVGTEFGSGTIRMTLAAVPQRSRLFAGKVAAGMGAALVVSVPTAFISWPANQAGLGPYGAAMSDPGVARAVAGAAVYLMLVCALAIGVATVVRSSALALGILIPLFYVVEPILGRIPLTEALARYLPGQAGAQVMTVGPLKNGALQPGQGLLVLVAWTAAALVAGYLSLRHRDV</sequence>
<name>A0A927N6A3_9ACTN</name>
<comment type="caution">
    <text evidence="2">The sequence shown here is derived from an EMBL/GenBank/DDBJ whole genome shotgun (WGS) entry which is preliminary data.</text>
</comment>
<dbReference type="PANTHER" id="PTHR37305:SF1">
    <property type="entry name" value="MEMBRANE PROTEIN"/>
    <property type="match status" value="1"/>
</dbReference>
<dbReference type="RefSeq" id="WP_192756133.1">
    <property type="nucleotide sequence ID" value="NZ_BAABJL010000160.1"/>
</dbReference>
<evidence type="ECO:0000256" key="1">
    <source>
        <dbReference type="SAM" id="Phobius"/>
    </source>
</evidence>